<dbReference type="InterPro" id="IPR052031">
    <property type="entry name" value="Membrane_Transporter-Flippase"/>
</dbReference>
<reference evidence="7 8" key="2">
    <citation type="journal article" date="2019" name="Int. J. Syst. Evol. Microbiol.">
        <title>Anaerobacillus isosaccharinicus sp. nov., an alkaliphilic bacterium which degrades isosaccharinic acid.</title>
        <authorList>
            <person name="Bassil N.M."/>
            <person name="Lloyd J.R."/>
        </authorList>
    </citation>
    <scope>NUCLEOTIDE SEQUENCE [LARGE SCALE GENOMIC DNA]</scope>
    <source>
        <strain evidence="7 8">NB2006</strain>
    </source>
</reference>
<gene>
    <name evidence="7" type="ORF">AWH56_021400</name>
</gene>
<evidence type="ECO:0000313" key="7">
    <source>
        <dbReference type="EMBL" id="QOY38713.2"/>
    </source>
</evidence>
<protein>
    <submittedName>
        <fullName evidence="7">MATE family efflux transporter</fullName>
    </submittedName>
</protein>
<dbReference type="GO" id="GO:0015297">
    <property type="term" value="F:antiporter activity"/>
    <property type="evidence" value="ECO:0007669"/>
    <property type="project" value="InterPro"/>
</dbReference>
<evidence type="ECO:0000313" key="8">
    <source>
        <dbReference type="Proteomes" id="UP000180175"/>
    </source>
</evidence>
<comment type="subcellular location">
    <subcellularLocation>
        <location evidence="1">Cell membrane</location>
        <topology evidence="1">Multi-pass membrane protein</topology>
    </subcellularLocation>
</comment>
<dbReference type="OrthoDB" id="9776324at2"/>
<dbReference type="GO" id="GO:0042910">
    <property type="term" value="F:xenobiotic transmembrane transporter activity"/>
    <property type="evidence" value="ECO:0007669"/>
    <property type="project" value="InterPro"/>
</dbReference>
<dbReference type="PANTHER" id="PTHR43549:SF2">
    <property type="entry name" value="MULTIDRUG RESISTANCE PROTEIN NORM-RELATED"/>
    <property type="match status" value="1"/>
</dbReference>
<dbReference type="Pfam" id="PF01554">
    <property type="entry name" value="MatE"/>
    <property type="match status" value="1"/>
</dbReference>
<accession>A0A7S7LCW4</accession>
<keyword evidence="8" id="KW-1185">Reference proteome</keyword>
<evidence type="ECO:0000256" key="3">
    <source>
        <dbReference type="ARBA" id="ARBA00022475"/>
    </source>
</evidence>
<dbReference type="AlphaFoldDB" id="A0A7S7LCW4"/>
<proteinExistence type="predicted"/>
<keyword evidence="2" id="KW-0813">Transport</keyword>
<keyword evidence="3" id="KW-1003">Cell membrane</keyword>
<dbReference type="GO" id="GO:0005886">
    <property type="term" value="C:plasma membrane"/>
    <property type="evidence" value="ECO:0007669"/>
    <property type="project" value="UniProtKB-SubCell"/>
</dbReference>
<evidence type="ECO:0000256" key="6">
    <source>
        <dbReference type="ARBA" id="ARBA00023136"/>
    </source>
</evidence>
<evidence type="ECO:0000256" key="2">
    <source>
        <dbReference type="ARBA" id="ARBA00022448"/>
    </source>
</evidence>
<evidence type="ECO:0000256" key="5">
    <source>
        <dbReference type="ARBA" id="ARBA00022989"/>
    </source>
</evidence>
<organism evidence="7 8">
    <name type="scientific">Anaerobacillus isosaccharinicus</name>
    <dbReference type="NCBI Taxonomy" id="1532552"/>
    <lineage>
        <taxon>Bacteria</taxon>
        <taxon>Bacillati</taxon>
        <taxon>Bacillota</taxon>
        <taxon>Bacilli</taxon>
        <taxon>Bacillales</taxon>
        <taxon>Bacillaceae</taxon>
        <taxon>Anaerobacillus</taxon>
    </lineage>
</organism>
<dbReference type="KEGG" id="aia:AWH56_021400"/>
<reference evidence="7 8" key="1">
    <citation type="journal article" date="2017" name="Genome Announc.">
        <title>Draft Genome Sequences of Four Alkaliphilic Bacteria Belonging to the Anaerobacillus Genus.</title>
        <authorList>
            <person name="Bassil N.M."/>
            <person name="Lloyd J.R."/>
        </authorList>
    </citation>
    <scope>NUCLEOTIDE SEQUENCE [LARGE SCALE GENOMIC DNA]</scope>
    <source>
        <strain evidence="7 8">NB2006</strain>
    </source>
</reference>
<evidence type="ECO:0000256" key="4">
    <source>
        <dbReference type="ARBA" id="ARBA00022692"/>
    </source>
</evidence>
<keyword evidence="4" id="KW-0812">Transmembrane</keyword>
<dbReference type="Proteomes" id="UP000180175">
    <property type="component" value="Chromosome"/>
</dbReference>
<sequence>MLRILQTPVEIFDMAQTYLMIFFSGLLFIGGYNYLSAILRGLGNSKTPLYFLITFIPFSFMFIITGVLRGAGDMLWGLILTAASLWAVRVPAVYILANYFGTDGIWYGMALSFVLAFVITGVYYLSGNWKKKALVKQNMSNNNKTQYEDKKKISVSH</sequence>
<dbReference type="PANTHER" id="PTHR43549">
    <property type="entry name" value="MULTIDRUG RESISTANCE PROTEIN YPNP-RELATED"/>
    <property type="match status" value="1"/>
</dbReference>
<evidence type="ECO:0000256" key="1">
    <source>
        <dbReference type="ARBA" id="ARBA00004651"/>
    </source>
</evidence>
<dbReference type="EMBL" id="CP063356">
    <property type="protein sequence ID" value="QOY38713.2"/>
    <property type="molecule type" value="Genomic_DNA"/>
</dbReference>
<keyword evidence="6" id="KW-0472">Membrane</keyword>
<name>A0A7S7LCW4_9BACI</name>
<dbReference type="InterPro" id="IPR002528">
    <property type="entry name" value="MATE_fam"/>
</dbReference>
<keyword evidence="5" id="KW-1133">Transmembrane helix</keyword>